<gene>
    <name evidence="2" type="ORF">SAMN04487974_105195</name>
</gene>
<dbReference type="STRING" id="440168.SAMN04487974_105195"/>
<name>A0A1G7W496_9HYPH</name>
<accession>A0A1G7W496</accession>
<reference evidence="2 3" key="1">
    <citation type="submission" date="2016-10" db="EMBL/GenBank/DDBJ databases">
        <authorList>
            <person name="de Groot N.N."/>
        </authorList>
    </citation>
    <scope>NUCLEOTIDE SEQUENCE [LARGE SCALE GENOMIC DNA]</scope>
    <source>
        <strain evidence="2 3">CGMCC 1.10267</strain>
    </source>
</reference>
<proteinExistence type="predicted"/>
<dbReference type="EMBL" id="FNCS01000005">
    <property type="protein sequence ID" value="SDG66589.1"/>
    <property type="molecule type" value="Genomic_DNA"/>
</dbReference>
<dbReference type="InterPro" id="IPR018656">
    <property type="entry name" value="DUF2087"/>
</dbReference>
<organism evidence="2 3">
    <name type="scientific">Pelagibacterium luteolum</name>
    <dbReference type="NCBI Taxonomy" id="440168"/>
    <lineage>
        <taxon>Bacteria</taxon>
        <taxon>Pseudomonadati</taxon>
        <taxon>Pseudomonadota</taxon>
        <taxon>Alphaproteobacteria</taxon>
        <taxon>Hyphomicrobiales</taxon>
        <taxon>Devosiaceae</taxon>
        <taxon>Pelagibacterium</taxon>
    </lineage>
</organism>
<sequence>MVAPDDLDPATRRRLSRAARCFSADGRLQRWPSKRSDQELALWVIWSQMPGDGQLSELDVNAMLRTWHDFEDYVLLRRELCELDLLRRTPDGAIYRRVSHDLPQDAETLLHLIAAQTA</sequence>
<protein>
    <recommendedName>
        <fullName evidence="1">DUF2087 domain-containing protein</fullName>
    </recommendedName>
</protein>
<dbReference type="Proteomes" id="UP000199495">
    <property type="component" value="Unassembled WGS sequence"/>
</dbReference>
<evidence type="ECO:0000259" key="1">
    <source>
        <dbReference type="Pfam" id="PF09860"/>
    </source>
</evidence>
<evidence type="ECO:0000313" key="2">
    <source>
        <dbReference type="EMBL" id="SDG66589.1"/>
    </source>
</evidence>
<evidence type="ECO:0000313" key="3">
    <source>
        <dbReference type="Proteomes" id="UP000199495"/>
    </source>
</evidence>
<dbReference type="Pfam" id="PF09860">
    <property type="entry name" value="DUF2087"/>
    <property type="match status" value="1"/>
</dbReference>
<dbReference type="AlphaFoldDB" id="A0A1G7W496"/>
<dbReference type="RefSeq" id="WP_176762617.1">
    <property type="nucleotide sequence ID" value="NZ_FNCS01000005.1"/>
</dbReference>
<keyword evidence="3" id="KW-1185">Reference proteome</keyword>
<feature type="domain" description="DUF2087" evidence="1">
    <location>
        <begin position="27"/>
        <end position="97"/>
    </location>
</feature>